<gene>
    <name evidence="4" type="ORF">J2Z75_002161</name>
</gene>
<organism evidence="4 5">
    <name type="scientific">Rhizobium herbae</name>
    <dbReference type="NCBI Taxonomy" id="508661"/>
    <lineage>
        <taxon>Bacteria</taxon>
        <taxon>Pseudomonadati</taxon>
        <taxon>Pseudomonadota</taxon>
        <taxon>Alphaproteobacteria</taxon>
        <taxon>Hyphomicrobiales</taxon>
        <taxon>Rhizobiaceae</taxon>
        <taxon>Rhizobium/Agrobacterium group</taxon>
        <taxon>Rhizobium</taxon>
    </lineage>
</organism>
<dbReference type="PANTHER" id="PTHR30466:SF11">
    <property type="entry name" value="FLAVIN-DEPENDENT MONOOXYGENASE, REDUCTASE SUBUNIT HSAB"/>
    <property type="match status" value="1"/>
</dbReference>
<dbReference type="Gene3D" id="2.30.110.10">
    <property type="entry name" value="Electron Transport, Fmn-binding Protein, Chain A"/>
    <property type="match status" value="1"/>
</dbReference>
<sequence>MRKSGTMNDTAKEWTRMNVALRNSIDRLAPQREHSFPHVADEDALKSAMRRMSGGVSVITAGVGDERTGATVTSATALSVDPPTMIVNINRSSSSWPVISRYGHFCVNILSADQQDVADRFAGKGGLKGVERYDGAEWFTLASGASVLRGALAGIDCEVDEVIERHSHAIILGRVVSIVAGDGHSLVYSNGRYGRFSL</sequence>
<accession>A0ABS4EL26</accession>
<dbReference type="Pfam" id="PF01613">
    <property type="entry name" value="Flavin_Reduct"/>
    <property type="match status" value="1"/>
</dbReference>
<comment type="similarity">
    <text evidence="1">Belongs to the non-flavoprotein flavin reductase family.</text>
</comment>
<reference evidence="4 5" key="1">
    <citation type="submission" date="2021-03" db="EMBL/GenBank/DDBJ databases">
        <title>Genomic Encyclopedia of Type Strains, Phase IV (KMG-IV): sequencing the most valuable type-strain genomes for metagenomic binning, comparative biology and taxonomic classification.</title>
        <authorList>
            <person name="Goeker M."/>
        </authorList>
    </citation>
    <scope>NUCLEOTIDE SEQUENCE [LARGE SCALE GENOMIC DNA]</scope>
    <source>
        <strain evidence="4 5">DSM 26427</strain>
    </source>
</reference>
<evidence type="ECO:0000256" key="2">
    <source>
        <dbReference type="ARBA" id="ARBA00023002"/>
    </source>
</evidence>
<feature type="domain" description="Flavin reductase like" evidence="3">
    <location>
        <begin position="49"/>
        <end position="195"/>
    </location>
</feature>
<dbReference type="InterPro" id="IPR002563">
    <property type="entry name" value="Flavin_Rdtase-like_dom"/>
</dbReference>
<evidence type="ECO:0000256" key="1">
    <source>
        <dbReference type="ARBA" id="ARBA00008898"/>
    </source>
</evidence>
<keyword evidence="2" id="KW-0560">Oxidoreductase</keyword>
<name>A0ABS4EL26_9HYPH</name>
<protein>
    <submittedName>
        <fullName evidence="4">Flavin reductase (DIM6/NTAB) family NADH-FMN oxidoreductase RutF</fullName>
    </submittedName>
</protein>
<dbReference type="InterPro" id="IPR050268">
    <property type="entry name" value="NADH-dep_flavin_reductase"/>
</dbReference>
<evidence type="ECO:0000313" key="5">
    <source>
        <dbReference type="Proteomes" id="UP000823786"/>
    </source>
</evidence>
<dbReference type="Proteomes" id="UP000823786">
    <property type="component" value="Unassembled WGS sequence"/>
</dbReference>
<dbReference type="EMBL" id="JAGGJV010000003">
    <property type="protein sequence ID" value="MBP1858653.1"/>
    <property type="molecule type" value="Genomic_DNA"/>
</dbReference>
<dbReference type="PANTHER" id="PTHR30466">
    <property type="entry name" value="FLAVIN REDUCTASE"/>
    <property type="match status" value="1"/>
</dbReference>
<proteinExistence type="inferred from homology"/>
<keyword evidence="5" id="KW-1185">Reference proteome</keyword>
<dbReference type="InterPro" id="IPR012349">
    <property type="entry name" value="Split_barrel_FMN-bd"/>
</dbReference>
<dbReference type="SUPFAM" id="SSF50475">
    <property type="entry name" value="FMN-binding split barrel"/>
    <property type="match status" value="1"/>
</dbReference>
<dbReference type="SMART" id="SM00903">
    <property type="entry name" value="Flavin_Reduct"/>
    <property type="match status" value="1"/>
</dbReference>
<evidence type="ECO:0000259" key="3">
    <source>
        <dbReference type="SMART" id="SM00903"/>
    </source>
</evidence>
<comment type="caution">
    <text evidence="4">The sequence shown here is derived from an EMBL/GenBank/DDBJ whole genome shotgun (WGS) entry which is preliminary data.</text>
</comment>
<evidence type="ECO:0000313" key="4">
    <source>
        <dbReference type="EMBL" id="MBP1858653.1"/>
    </source>
</evidence>